<feature type="compositionally biased region" description="Polar residues" evidence="1">
    <location>
        <begin position="263"/>
        <end position="282"/>
    </location>
</feature>
<evidence type="ECO:0000313" key="2">
    <source>
        <dbReference type="EMBL" id="CAI9266823.1"/>
    </source>
</evidence>
<feature type="region of interest" description="Disordered" evidence="1">
    <location>
        <begin position="263"/>
        <end position="339"/>
    </location>
</feature>
<proteinExistence type="predicted"/>
<feature type="compositionally biased region" description="Low complexity" evidence="1">
    <location>
        <begin position="318"/>
        <end position="338"/>
    </location>
</feature>
<accession>A0AA35YCD9</accession>
<dbReference type="PANTHER" id="PTHR31434:SF2">
    <property type="entry name" value="S PHASE CYCLIN A-ASSOCIATED PROTEIN IN THE ENDOPLASMIC RETICULUM"/>
    <property type="match status" value="1"/>
</dbReference>
<dbReference type="Proteomes" id="UP001177003">
    <property type="component" value="Chromosome 1"/>
</dbReference>
<evidence type="ECO:0000313" key="3">
    <source>
        <dbReference type="Proteomes" id="UP001177003"/>
    </source>
</evidence>
<sequence>MQDGLIELVIAYQVIHRLRDLFALYDRPQVEGSRFPSSILLGINLLVILSFRFGVVGSIDWESYMPENETQETKTSEWESKLLQDVPEDRPLDDLCKKEEKNTVVVVDGLVCLPSLLTAVLLQANSRLSSEQGSYVLPNDASKTRPIHLMSYLLSHCTTKWGAATDQTGLLLLESLLLLGYFAMFHPENQAVLWWGKSPTILHKVCDLPFVFFSDPELMPVLAGTLVAACFGSEQNKGVVQQELSIEMLLSLLKSCKNASQLNPLSSTTVPNESAESTQSGPETRKLHGDNTTSQRSNRMNTRSTRLQSGKTGSTLGNTNNNNRNQKDNNNNSSSNNNRVCESNYSESCSNLMLHSRFPTTFIDRAEFFFSTESPL</sequence>
<protein>
    <submittedName>
        <fullName evidence="2">Uncharacterized protein</fullName>
    </submittedName>
</protein>
<gene>
    <name evidence="2" type="ORF">LSALG_LOCUS7351</name>
</gene>
<keyword evidence="3" id="KW-1185">Reference proteome</keyword>
<name>A0AA35YCD9_LACSI</name>
<feature type="compositionally biased region" description="Polar residues" evidence="1">
    <location>
        <begin position="290"/>
        <end position="317"/>
    </location>
</feature>
<dbReference type="PANTHER" id="PTHR31434">
    <property type="entry name" value="S PHASE CYCLIN A-ASSOCIATED PROTEIN IN THE ENDOPLASMIC RETICULUM"/>
    <property type="match status" value="1"/>
</dbReference>
<organism evidence="2 3">
    <name type="scientific">Lactuca saligna</name>
    <name type="common">Willowleaf lettuce</name>
    <dbReference type="NCBI Taxonomy" id="75948"/>
    <lineage>
        <taxon>Eukaryota</taxon>
        <taxon>Viridiplantae</taxon>
        <taxon>Streptophyta</taxon>
        <taxon>Embryophyta</taxon>
        <taxon>Tracheophyta</taxon>
        <taxon>Spermatophyta</taxon>
        <taxon>Magnoliopsida</taxon>
        <taxon>eudicotyledons</taxon>
        <taxon>Gunneridae</taxon>
        <taxon>Pentapetalae</taxon>
        <taxon>asterids</taxon>
        <taxon>campanulids</taxon>
        <taxon>Asterales</taxon>
        <taxon>Asteraceae</taxon>
        <taxon>Cichorioideae</taxon>
        <taxon>Cichorieae</taxon>
        <taxon>Lactucinae</taxon>
        <taxon>Lactuca</taxon>
    </lineage>
</organism>
<dbReference type="AlphaFoldDB" id="A0AA35YCD9"/>
<evidence type="ECO:0000256" key="1">
    <source>
        <dbReference type="SAM" id="MobiDB-lite"/>
    </source>
</evidence>
<dbReference type="EMBL" id="OX465077">
    <property type="protein sequence ID" value="CAI9266823.1"/>
    <property type="molecule type" value="Genomic_DNA"/>
</dbReference>
<reference evidence="2" key="1">
    <citation type="submission" date="2023-04" db="EMBL/GenBank/DDBJ databases">
        <authorList>
            <person name="Vijverberg K."/>
            <person name="Xiong W."/>
            <person name="Schranz E."/>
        </authorList>
    </citation>
    <scope>NUCLEOTIDE SEQUENCE</scope>
</reference>